<feature type="domain" description="Glycosyl transferase family 1" evidence="1">
    <location>
        <begin position="204"/>
        <end position="356"/>
    </location>
</feature>
<dbReference type="STRING" id="225324.SAMN02745126_05915"/>
<dbReference type="GO" id="GO:0016758">
    <property type="term" value="F:hexosyltransferase activity"/>
    <property type="evidence" value="ECO:0007669"/>
    <property type="project" value="TreeGrafter"/>
</dbReference>
<evidence type="ECO:0000313" key="3">
    <source>
        <dbReference type="EMBL" id="SKA37235.1"/>
    </source>
</evidence>
<dbReference type="SUPFAM" id="SSF53756">
    <property type="entry name" value="UDP-Glycosyltransferase/glycogen phosphorylase"/>
    <property type="match status" value="1"/>
</dbReference>
<dbReference type="AlphaFoldDB" id="A0A1T4T9Q1"/>
<dbReference type="Pfam" id="PF00534">
    <property type="entry name" value="Glycos_transf_1"/>
    <property type="match status" value="1"/>
</dbReference>
<keyword evidence="4" id="KW-1185">Reference proteome</keyword>
<proteinExistence type="predicted"/>
<evidence type="ECO:0000259" key="1">
    <source>
        <dbReference type="Pfam" id="PF00534"/>
    </source>
</evidence>
<dbReference type="PANTHER" id="PTHR45947:SF3">
    <property type="entry name" value="SULFOQUINOVOSYL TRANSFERASE SQD2"/>
    <property type="match status" value="1"/>
</dbReference>
<dbReference type="InterPro" id="IPR001296">
    <property type="entry name" value="Glyco_trans_1"/>
</dbReference>
<sequence length="389" mass="42247">MPTYLPAVRYGGPIRSVHALCRGLAARGHDVHVFTTSVDGDGDSDVPLGQVVDLEGVKVTYFQSRWLRRLYWSPPLYRALTASLPKFDLVHLHAIYLWPMWAGAHIARASHVPYVSSPRGMLAPQLIRRKNRLIKEAWLALIERRNLEKAAAIHATSTGEADDLRALGWSLPPVRIIPHGVDDPEPLADATISPDVAAAISGGGYVLALGRINWEKGLDRLIAALPYVPLARLLIAGGDREGHAAMLAELARQADVGDRVTILSRHVDGADKEALFAHAAAFAMTSLSENFGLAAFEAMRRGLPVVVTREVGMSEIVREAKAGLVVEGNPQAISSGLDAILCDPAKRQAMGEAGRNHVVAHYGWPAVAEQMEDLYRSILQTNTSKSMVR</sequence>
<dbReference type="InterPro" id="IPR050194">
    <property type="entry name" value="Glycosyltransferase_grp1"/>
</dbReference>
<dbReference type="InterPro" id="IPR028098">
    <property type="entry name" value="Glyco_trans_4-like_N"/>
</dbReference>
<dbReference type="Pfam" id="PF13439">
    <property type="entry name" value="Glyco_transf_4"/>
    <property type="match status" value="1"/>
</dbReference>
<dbReference type="EMBL" id="FUWJ01000014">
    <property type="protein sequence ID" value="SKA37235.1"/>
    <property type="molecule type" value="Genomic_DNA"/>
</dbReference>
<dbReference type="Gene3D" id="3.40.50.2000">
    <property type="entry name" value="Glycogen Phosphorylase B"/>
    <property type="match status" value="2"/>
</dbReference>
<name>A0A1T4T9Q1_9HYPH</name>
<reference evidence="4" key="1">
    <citation type="submission" date="2017-02" db="EMBL/GenBank/DDBJ databases">
        <authorList>
            <person name="Varghese N."/>
            <person name="Submissions S."/>
        </authorList>
    </citation>
    <scope>NUCLEOTIDE SEQUENCE [LARGE SCALE GENOMIC DNA]</scope>
    <source>
        <strain evidence="4">ATCC 27094</strain>
    </source>
</reference>
<gene>
    <name evidence="3" type="ORF">SAMN02745126_05915</name>
</gene>
<evidence type="ECO:0000259" key="2">
    <source>
        <dbReference type="Pfam" id="PF13439"/>
    </source>
</evidence>
<accession>A0A1T4T9Q1</accession>
<dbReference type="Proteomes" id="UP000190092">
    <property type="component" value="Unassembled WGS sequence"/>
</dbReference>
<protein>
    <submittedName>
        <fullName evidence="3">Glycosyltransferase involved in cell wall bisynthesis</fullName>
    </submittedName>
</protein>
<evidence type="ECO:0000313" key="4">
    <source>
        <dbReference type="Proteomes" id="UP000190092"/>
    </source>
</evidence>
<dbReference type="PANTHER" id="PTHR45947">
    <property type="entry name" value="SULFOQUINOVOSYL TRANSFERASE SQD2"/>
    <property type="match status" value="1"/>
</dbReference>
<feature type="domain" description="Glycosyltransferase subfamily 4-like N-terminal" evidence="2">
    <location>
        <begin position="10"/>
        <end position="182"/>
    </location>
</feature>
<keyword evidence="3" id="KW-0808">Transferase</keyword>
<organism evidence="3 4">
    <name type="scientific">Enhydrobacter aerosaccus</name>
    <dbReference type="NCBI Taxonomy" id="225324"/>
    <lineage>
        <taxon>Bacteria</taxon>
        <taxon>Pseudomonadati</taxon>
        <taxon>Pseudomonadota</taxon>
        <taxon>Alphaproteobacteria</taxon>
        <taxon>Hyphomicrobiales</taxon>
        <taxon>Enhydrobacter</taxon>
    </lineage>
</organism>